<proteinExistence type="inferred from homology"/>
<dbReference type="InterPro" id="IPR000030">
    <property type="entry name" value="PPE_dom"/>
</dbReference>
<keyword evidence="5" id="KW-1185">Reference proteome</keyword>
<feature type="compositionally biased region" description="Pro residues" evidence="2">
    <location>
        <begin position="217"/>
        <end position="253"/>
    </location>
</feature>
<name>A0ABW3QY75_9PSEU</name>
<dbReference type="Pfam" id="PF00823">
    <property type="entry name" value="PPE"/>
    <property type="match status" value="1"/>
</dbReference>
<sequence length="278" mass="28462">MKRQVEENFDAGVAGQVADKWKSIGATLTEMAVDFQVIVNGSQGGWTGSAAEGARAALAKVGKFSDMTGDHFTATGTALHTQTTAAAEAKNRMPEPVEYDPKKMFTDALTSGSILQLAALPMAMPAQKAKSDGAKAEAVQVMQSRDDAMRSATSTMPAFAEMPAVTQDQGTATSSTHTSSVTTRTVDPSRVGPGGVPGTTATTGVGTTTGTTTTSWAPPPNVAPPTVPPNFGTPPPTQPPRTPLPGWLPPAFPPGGKQNVPPGKAVPPGRPLPPGARP</sequence>
<feature type="non-terminal residue" evidence="4">
    <location>
        <position position="278"/>
    </location>
</feature>
<organism evidence="4 5">
    <name type="scientific">Saccharothrix hoggarensis</name>
    <dbReference type="NCBI Taxonomy" id="913853"/>
    <lineage>
        <taxon>Bacteria</taxon>
        <taxon>Bacillati</taxon>
        <taxon>Actinomycetota</taxon>
        <taxon>Actinomycetes</taxon>
        <taxon>Pseudonocardiales</taxon>
        <taxon>Pseudonocardiaceae</taxon>
        <taxon>Saccharothrix</taxon>
    </lineage>
</organism>
<evidence type="ECO:0000313" key="4">
    <source>
        <dbReference type="EMBL" id="MFD1149710.1"/>
    </source>
</evidence>
<comment type="similarity">
    <text evidence="1">Belongs to the mycobacterial PPE family.</text>
</comment>
<feature type="domain" description="PPE" evidence="3">
    <location>
        <begin position="17"/>
        <end position="156"/>
    </location>
</feature>
<evidence type="ECO:0000256" key="1">
    <source>
        <dbReference type="ARBA" id="ARBA00010652"/>
    </source>
</evidence>
<accession>A0ABW3QY75</accession>
<gene>
    <name evidence="4" type="ORF">ACFQ3T_21465</name>
</gene>
<dbReference type="Proteomes" id="UP001597168">
    <property type="component" value="Unassembled WGS sequence"/>
</dbReference>
<feature type="compositionally biased region" description="Low complexity" evidence="2">
    <location>
        <begin position="254"/>
        <end position="263"/>
    </location>
</feature>
<dbReference type="SUPFAM" id="SSF140459">
    <property type="entry name" value="PE/PPE dimer-like"/>
    <property type="match status" value="1"/>
</dbReference>
<protein>
    <recommendedName>
        <fullName evidence="3">PPE domain-containing protein</fullName>
    </recommendedName>
</protein>
<evidence type="ECO:0000313" key="5">
    <source>
        <dbReference type="Proteomes" id="UP001597168"/>
    </source>
</evidence>
<dbReference type="EMBL" id="JBHTLK010000119">
    <property type="protein sequence ID" value="MFD1149710.1"/>
    <property type="molecule type" value="Genomic_DNA"/>
</dbReference>
<dbReference type="InterPro" id="IPR038332">
    <property type="entry name" value="PPE_sf"/>
</dbReference>
<feature type="compositionally biased region" description="Low complexity" evidence="2">
    <location>
        <begin position="171"/>
        <end position="185"/>
    </location>
</feature>
<evidence type="ECO:0000259" key="3">
    <source>
        <dbReference type="Pfam" id="PF00823"/>
    </source>
</evidence>
<reference evidence="5" key="1">
    <citation type="journal article" date="2019" name="Int. J. Syst. Evol. Microbiol.">
        <title>The Global Catalogue of Microorganisms (GCM) 10K type strain sequencing project: providing services to taxonomists for standard genome sequencing and annotation.</title>
        <authorList>
            <consortium name="The Broad Institute Genomics Platform"/>
            <consortium name="The Broad Institute Genome Sequencing Center for Infectious Disease"/>
            <person name="Wu L."/>
            <person name="Ma J."/>
        </authorList>
    </citation>
    <scope>NUCLEOTIDE SEQUENCE [LARGE SCALE GENOMIC DNA]</scope>
    <source>
        <strain evidence="5">CCUG 60214</strain>
    </source>
</reference>
<comment type="caution">
    <text evidence="4">The sequence shown here is derived from an EMBL/GenBank/DDBJ whole genome shotgun (WGS) entry which is preliminary data.</text>
</comment>
<feature type="compositionally biased region" description="Low complexity" evidence="2">
    <location>
        <begin position="198"/>
        <end position="214"/>
    </location>
</feature>
<feature type="compositionally biased region" description="Pro residues" evidence="2">
    <location>
        <begin position="264"/>
        <end position="278"/>
    </location>
</feature>
<evidence type="ECO:0000256" key="2">
    <source>
        <dbReference type="SAM" id="MobiDB-lite"/>
    </source>
</evidence>
<dbReference type="Gene3D" id="1.20.1260.20">
    <property type="entry name" value="PPE superfamily"/>
    <property type="match status" value="1"/>
</dbReference>
<feature type="region of interest" description="Disordered" evidence="2">
    <location>
        <begin position="164"/>
        <end position="278"/>
    </location>
</feature>